<comment type="caution">
    <text evidence="1">The sequence shown here is derived from an EMBL/GenBank/DDBJ whole genome shotgun (WGS) entry which is preliminary data.</text>
</comment>
<protein>
    <submittedName>
        <fullName evidence="1">Uncharacterized protein</fullName>
    </submittedName>
</protein>
<dbReference type="Proteomes" id="UP000018747">
    <property type="component" value="Unassembled WGS sequence"/>
</dbReference>
<proteinExistence type="predicted"/>
<reference evidence="1" key="1">
    <citation type="submission" date="2013-05" db="EMBL/GenBank/DDBJ databases">
        <authorList>
            <person name="Harkins D.M."/>
            <person name="Durkin A.S."/>
            <person name="Brinkac L.M."/>
            <person name="Haft D.H."/>
            <person name="Selengut J.D."/>
            <person name="Sanka R."/>
            <person name="DePew J."/>
            <person name="Purushe J."/>
            <person name="Hartskeerl R.A."/>
            <person name="Ahmed A."/>
            <person name="van der Linden H."/>
            <person name="Goris M.G.A."/>
            <person name="Vinetz J.M."/>
            <person name="Sutton G.G."/>
            <person name="Nierman W.C."/>
            <person name="Fouts D.E."/>
        </authorList>
    </citation>
    <scope>NUCLEOTIDE SEQUENCE [LARGE SCALE GENOMIC DNA]</scope>
    <source>
        <strain evidence="1">L 60</strain>
    </source>
</reference>
<dbReference type="RefSeq" id="WP_020984900.1">
    <property type="nucleotide sequence ID" value="NZ_AHMT02000052.1"/>
</dbReference>
<evidence type="ECO:0000313" key="2">
    <source>
        <dbReference type="Proteomes" id="UP000018747"/>
    </source>
</evidence>
<dbReference type="AlphaFoldDB" id="V6IAW7"/>
<accession>V6IAW7</accession>
<organism evidence="1 2">
    <name type="scientific">Leptospira alexanderi serovar Manhao 3 str. L 60</name>
    <dbReference type="NCBI Taxonomy" id="1049759"/>
    <lineage>
        <taxon>Bacteria</taxon>
        <taxon>Pseudomonadati</taxon>
        <taxon>Spirochaetota</taxon>
        <taxon>Spirochaetia</taxon>
        <taxon>Leptospirales</taxon>
        <taxon>Leptospiraceae</taxon>
        <taxon>Leptospira</taxon>
    </lineage>
</organism>
<sequence>MLASYKQSLFQRNKIDWPSDCEYSARSKDLVAEKTKLPAEVCTDAIDSLQNESPKDCEYNNVALGEDGKIDLYRYRDFLGRAPIRFFSPGKGEFLGELLCDTTLIMKIESTFYMTNARFPLKRNF</sequence>
<dbReference type="STRING" id="100053.GCA_002009845_03467"/>
<dbReference type="EMBL" id="AHMT02000052">
    <property type="protein sequence ID" value="EQA61118.1"/>
    <property type="molecule type" value="Genomic_DNA"/>
</dbReference>
<gene>
    <name evidence="1" type="ORF">LEP1GSC062_1285</name>
</gene>
<keyword evidence="2" id="KW-1185">Reference proteome</keyword>
<name>V6IAW7_9LEPT</name>
<evidence type="ECO:0000313" key="1">
    <source>
        <dbReference type="EMBL" id="EQA61118.1"/>
    </source>
</evidence>